<accession>A0A834U0H8</accession>
<dbReference type="GO" id="GO:0007166">
    <property type="term" value="P:cell surface receptor signaling pathway"/>
    <property type="evidence" value="ECO:0007669"/>
    <property type="project" value="InterPro"/>
</dbReference>
<dbReference type="PANTHER" id="PTHR27005:SF511">
    <property type="entry name" value="WALL-ASSOCIATED RECEPTOR KINASE 1-RELATED"/>
    <property type="match status" value="1"/>
</dbReference>
<dbReference type="InterPro" id="IPR000152">
    <property type="entry name" value="EGF-type_Asp/Asn_hydroxyl_site"/>
</dbReference>
<comment type="catalytic activity">
    <reaction evidence="17">
        <text>L-threonyl-[protein] + ATP = O-phospho-L-threonyl-[protein] + ADP + H(+)</text>
        <dbReference type="Rhea" id="RHEA:46608"/>
        <dbReference type="Rhea" id="RHEA-COMP:11060"/>
        <dbReference type="Rhea" id="RHEA-COMP:11605"/>
        <dbReference type="ChEBI" id="CHEBI:15378"/>
        <dbReference type="ChEBI" id="CHEBI:30013"/>
        <dbReference type="ChEBI" id="CHEBI:30616"/>
        <dbReference type="ChEBI" id="CHEBI:61977"/>
        <dbReference type="ChEBI" id="CHEBI:456216"/>
    </reaction>
</comment>
<dbReference type="FunFam" id="3.30.200.20:FF:000043">
    <property type="entry name" value="Wall-associated receptor kinase 2"/>
    <property type="match status" value="1"/>
</dbReference>
<evidence type="ECO:0000256" key="14">
    <source>
        <dbReference type="ARBA" id="ARBA00023157"/>
    </source>
</evidence>
<evidence type="ECO:0000256" key="16">
    <source>
        <dbReference type="ARBA" id="ARBA00047558"/>
    </source>
</evidence>
<keyword evidence="10 23" id="KW-0418">Kinase</keyword>
<keyword evidence="2" id="KW-0723">Serine/threonine-protein kinase</keyword>
<evidence type="ECO:0000259" key="21">
    <source>
        <dbReference type="PROSITE" id="PS50011"/>
    </source>
</evidence>
<dbReference type="Pfam" id="PF13947">
    <property type="entry name" value="GUB_WAK_bind"/>
    <property type="match status" value="1"/>
</dbReference>
<feature type="domain" description="Protein kinase" evidence="21">
    <location>
        <begin position="406"/>
        <end position="688"/>
    </location>
</feature>
<feature type="chain" id="PRO_5033062552" evidence="20">
    <location>
        <begin position="18"/>
        <end position="733"/>
    </location>
</feature>
<dbReference type="GO" id="GO:0005524">
    <property type="term" value="F:ATP binding"/>
    <property type="evidence" value="ECO:0007669"/>
    <property type="project" value="UniProtKB-KW"/>
</dbReference>
<dbReference type="SMART" id="SM00181">
    <property type="entry name" value="EGF"/>
    <property type="match status" value="2"/>
</dbReference>
<keyword evidence="9" id="KW-0547">Nucleotide-binding</keyword>
<dbReference type="InterPro" id="IPR001881">
    <property type="entry name" value="EGF-like_Ca-bd_dom"/>
</dbReference>
<evidence type="ECO:0000313" key="23">
    <source>
        <dbReference type="EMBL" id="KAF7829781.1"/>
    </source>
</evidence>
<sequence length="733" mass="81400">MSSSVITLSLFILVATATSVASQAKPGCRSTCGDLNIPYPFGTSEGCYRDPNFLISCDTSSGKPIANYSNGNIQVLDISLDGELRFSGWVNWDCYDSSGPSSSNFLWFQLRQFAISNTKNKFVVIGCDTYAFIDDFWGRRFSTGCTSVCKNLDDVINGTCSGIGCCFTSFPKGNMGYNVTLKSYRNHSQVLDFNPCSFAFVVEDGAYNFSSLDLVNLRNKKDFPMIVDWGIGNENCSQAMKNTSTYACMDNSFCLDSQNAPGYLCKCKDGFRGNPYLSGSDGCQDVDECRNSTLNYCSQTCHNLYGSYGCSCLRGYRGDGFKNGTGCVSQHKSNGLPVIISLLVLGTVICSLCWVQRKRQLINIKKKFFEQNGGILLQEQLSGRQGYDEMAKLFSEEELKKATGNFHESNILGRGGQGTVYKGTLPDKRVVAIKKSRIADQSQVKDFINEMLLLSRINHRNVVKLLGCCLETEVPLLVYEYISNNTLLHHINPSIKTSCLPWEIRLRIAAETAGAISYLHSAASIPIIHRDIKSSNILLDHNYIAKVSDFGASRLVPLDQTQITTLVQGTLGYLDPEYLLTSQLTEKSDVYSFGVVLIELLTGKKVVEVDRPEEDRNLAMYFISSMKNDRLLEVLDSRVVDEKNVGQLKEVAVLASRCIRVKGEERPTMKEVSMELEGLIAMQKHPWDGKYTNSEENVYLLGQIYETGTGSTSNSLGLESIWRELVTDMKSGR</sequence>
<keyword evidence="6" id="KW-0812">Transmembrane</keyword>
<keyword evidence="23" id="KW-0675">Receptor</keyword>
<dbReference type="CDD" id="cd14066">
    <property type="entry name" value="STKc_IRAK"/>
    <property type="match status" value="1"/>
</dbReference>
<dbReference type="Pfam" id="PF00069">
    <property type="entry name" value="Pkinase"/>
    <property type="match status" value="1"/>
</dbReference>
<dbReference type="SUPFAM" id="SSF57196">
    <property type="entry name" value="EGF/Laminin"/>
    <property type="match status" value="1"/>
</dbReference>
<dbReference type="Pfam" id="PF07645">
    <property type="entry name" value="EGF_CA"/>
    <property type="match status" value="1"/>
</dbReference>
<keyword evidence="4" id="KW-0597">Phosphoprotein</keyword>
<keyword evidence="12" id="KW-1133">Transmembrane helix</keyword>
<keyword evidence="15" id="KW-0325">Glycoprotein</keyword>
<dbReference type="FunFam" id="1.10.510.10:FF:000084">
    <property type="entry name" value="Wall-associated receptor kinase 2"/>
    <property type="match status" value="1"/>
</dbReference>
<dbReference type="InterPro" id="IPR000742">
    <property type="entry name" value="EGF"/>
</dbReference>
<dbReference type="EMBL" id="JAAIUW010000005">
    <property type="protein sequence ID" value="KAF7829781.1"/>
    <property type="molecule type" value="Genomic_DNA"/>
</dbReference>
<evidence type="ECO:0000256" key="7">
    <source>
        <dbReference type="ARBA" id="ARBA00022729"/>
    </source>
</evidence>
<evidence type="ECO:0000256" key="11">
    <source>
        <dbReference type="ARBA" id="ARBA00022840"/>
    </source>
</evidence>
<evidence type="ECO:0000256" key="13">
    <source>
        <dbReference type="ARBA" id="ARBA00023136"/>
    </source>
</evidence>
<dbReference type="GO" id="GO:0030247">
    <property type="term" value="F:polysaccharide binding"/>
    <property type="evidence" value="ECO:0007669"/>
    <property type="project" value="InterPro"/>
</dbReference>
<evidence type="ECO:0000256" key="17">
    <source>
        <dbReference type="ARBA" id="ARBA00047951"/>
    </source>
</evidence>
<keyword evidence="11" id="KW-0067">ATP-binding</keyword>
<evidence type="ECO:0000256" key="12">
    <source>
        <dbReference type="ARBA" id="ARBA00022989"/>
    </source>
</evidence>
<evidence type="ECO:0000256" key="1">
    <source>
        <dbReference type="ARBA" id="ARBA00004479"/>
    </source>
</evidence>
<dbReference type="GO" id="GO:0005509">
    <property type="term" value="F:calcium ion binding"/>
    <property type="evidence" value="ECO:0007669"/>
    <property type="project" value="InterPro"/>
</dbReference>
<dbReference type="FunFam" id="2.10.25.10:FF:000038">
    <property type="entry name" value="Fibrillin 2"/>
    <property type="match status" value="1"/>
</dbReference>
<dbReference type="Gene3D" id="1.10.510.10">
    <property type="entry name" value="Transferase(Phosphotransferase) domain 1"/>
    <property type="match status" value="1"/>
</dbReference>
<proteinExistence type="predicted"/>
<keyword evidence="14" id="KW-1015">Disulfide bond</keyword>
<comment type="subcellular location">
    <subcellularLocation>
        <location evidence="1">Membrane</location>
        <topology evidence="1">Single-pass type I membrane protein</topology>
    </subcellularLocation>
</comment>
<dbReference type="InterPro" id="IPR045274">
    <property type="entry name" value="WAK-like"/>
</dbReference>
<feature type="domain" description="EGF-like" evidence="22">
    <location>
        <begin position="285"/>
        <end position="322"/>
    </location>
</feature>
<dbReference type="InterPro" id="IPR018097">
    <property type="entry name" value="EGF_Ca-bd_CS"/>
</dbReference>
<keyword evidence="5" id="KW-0808">Transferase</keyword>
<evidence type="ECO:0000256" key="10">
    <source>
        <dbReference type="ARBA" id="ARBA00022777"/>
    </source>
</evidence>
<evidence type="ECO:0000256" key="4">
    <source>
        <dbReference type="ARBA" id="ARBA00022553"/>
    </source>
</evidence>
<evidence type="ECO:0000256" key="3">
    <source>
        <dbReference type="ARBA" id="ARBA00022536"/>
    </source>
</evidence>
<dbReference type="GO" id="GO:0005886">
    <property type="term" value="C:plasma membrane"/>
    <property type="evidence" value="ECO:0007669"/>
    <property type="project" value="TreeGrafter"/>
</dbReference>
<comment type="caution">
    <text evidence="23">The sequence shown here is derived from an EMBL/GenBank/DDBJ whole genome shotgun (WGS) entry which is preliminary data.</text>
</comment>
<dbReference type="InterPro" id="IPR000719">
    <property type="entry name" value="Prot_kinase_dom"/>
</dbReference>
<feature type="signal peptide" evidence="20">
    <location>
        <begin position="1"/>
        <end position="17"/>
    </location>
</feature>
<dbReference type="CDD" id="cd00054">
    <property type="entry name" value="EGF_CA"/>
    <property type="match status" value="1"/>
</dbReference>
<dbReference type="InterPro" id="IPR025287">
    <property type="entry name" value="WAK_GUB"/>
</dbReference>
<evidence type="ECO:0000313" key="24">
    <source>
        <dbReference type="Proteomes" id="UP000634136"/>
    </source>
</evidence>
<dbReference type="PROSITE" id="PS50011">
    <property type="entry name" value="PROTEIN_KINASE_DOM"/>
    <property type="match status" value="1"/>
</dbReference>
<dbReference type="SUPFAM" id="SSF56112">
    <property type="entry name" value="Protein kinase-like (PK-like)"/>
    <property type="match status" value="1"/>
</dbReference>
<dbReference type="FunFam" id="2.10.25.10:FF:000628">
    <property type="entry name" value="Wall-associated receptor kinase 2"/>
    <property type="match status" value="1"/>
</dbReference>
<keyword evidence="24" id="KW-1185">Reference proteome</keyword>
<dbReference type="AlphaFoldDB" id="A0A834U0H8"/>
<dbReference type="SMART" id="SM00179">
    <property type="entry name" value="EGF_CA"/>
    <property type="match status" value="2"/>
</dbReference>
<dbReference type="PROSITE" id="PS00108">
    <property type="entry name" value="PROTEIN_KINASE_ST"/>
    <property type="match status" value="1"/>
</dbReference>
<comment type="catalytic activity">
    <reaction evidence="16">
        <text>L-seryl-[protein] + ATP = O-phospho-L-seryl-[protein] + ADP + H(+)</text>
        <dbReference type="Rhea" id="RHEA:17989"/>
        <dbReference type="Rhea" id="RHEA-COMP:9863"/>
        <dbReference type="Rhea" id="RHEA-COMP:11604"/>
        <dbReference type="ChEBI" id="CHEBI:15378"/>
        <dbReference type="ChEBI" id="CHEBI:29999"/>
        <dbReference type="ChEBI" id="CHEBI:30616"/>
        <dbReference type="ChEBI" id="CHEBI:83421"/>
        <dbReference type="ChEBI" id="CHEBI:456216"/>
    </reaction>
</comment>
<dbReference type="PROSITE" id="PS00010">
    <property type="entry name" value="ASX_HYDROXYL"/>
    <property type="match status" value="1"/>
</dbReference>
<evidence type="ECO:0000256" key="8">
    <source>
        <dbReference type="ARBA" id="ARBA00022737"/>
    </source>
</evidence>
<gene>
    <name evidence="23" type="ORF">G2W53_012114</name>
</gene>
<dbReference type="InterPro" id="IPR011009">
    <property type="entry name" value="Kinase-like_dom_sf"/>
</dbReference>
<name>A0A834U0H8_9FABA</name>
<evidence type="ECO:0000256" key="18">
    <source>
        <dbReference type="ARBA" id="ARBA00058961"/>
    </source>
</evidence>
<evidence type="ECO:0000256" key="6">
    <source>
        <dbReference type="ARBA" id="ARBA00022692"/>
    </source>
</evidence>
<comment type="caution">
    <text evidence="19">Lacks conserved residue(s) required for the propagation of feature annotation.</text>
</comment>
<evidence type="ECO:0000256" key="5">
    <source>
        <dbReference type="ARBA" id="ARBA00022679"/>
    </source>
</evidence>
<evidence type="ECO:0000256" key="20">
    <source>
        <dbReference type="SAM" id="SignalP"/>
    </source>
</evidence>
<dbReference type="PANTHER" id="PTHR27005">
    <property type="entry name" value="WALL-ASSOCIATED RECEPTOR KINASE-LIKE 21"/>
    <property type="match status" value="1"/>
</dbReference>
<dbReference type="Proteomes" id="UP000634136">
    <property type="component" value="Unassembled WGS sequence"/>
</dbReference>
<dbReference type="PROSITE" id="PS50026">
    <property type="entry name" value="EGF_3"/>
    <property type="match status" value="1"/>
</dbReference>
<keyword evidence="3 19" id="KW-0245">EGF-like domain</keyword>
<comment type="function">
    <text evidence="18">Serine/threonine-protein kinase that may function as a signaling receptor of extracellular matrix component. Binding to pectin may have significance in the control of cell expansion, morphogenesis and development.</text>
</comment>
<evidence type="ECO:0000256" key="9">
    <source>
        <dbReference type="ARBA" id="ARBA00022741"/>
    </source>
</evidence>
<dbReference type="InterPro" id="IPR049883">
    <property type="entry name" value="NOTCH1_EGF-like"/>
</dbReference>
<evidence type="ECO:0000256" key="15">
    <source>
        <dbReference type="ARBA" id="ARBA00023180"/>
    </source>
</evidence>
<dbReference type="Gene3D" id="2.10.25.10">
    <property type="entry name" value="Laminin"/>
    <property type="match status" value="1"/>
</dbReference>
<evidence type="ECO:0000259" key="22">
    <source>
        <dbReference type="PROSITE" id="PS50026"/>
    </source>
</evidence>
<evidence type="ECO:0000256" key="2">
    <source>
        <dbReference type="ARBA" id="ARBA00022527"/>
    </source>
</evidence>
<reference evidence="23" key="1">
    <citation type="submission" date="2020-09" db="EMBL/GenBank/DDBJ databases">
        <title>Genome-Enabled Discovery of Anthraquinone Biosynthesis in Senna tora.</title>
        <authorList>
            <person name="Kang S.-H."/>
            <person name="Pandey R.P."/>
            <person name="Lee C.-M."/>
            <person name="Sim J.-S."/>
            <person name="Jeong J.-T."/>
            <person name="Choi B.-S."/>
            <person name="Jung M."/>
            <person name="Ginzburg D."/>
            <person name="Zhao K."/>
            <person name="Won S.Y."/>
            <person name="Oh T.-J."/>
            <person name="Yu Y."/>
            <person name="Kim N.-H."/>
            <person name="Lee O.R."/>
            <person name="Lee T.-H."/>
            <person name="Bashyal P."/>
            <person name="Kim T.-S."/>
            <person name="Lee W.-H."/>
            <person name="Kawkins C."/>
            <person name="Kim C.-K."/>
            <person name="Kim J.S."/>
            <person name="Ahn B.O."/>
            <person name="Rhee S.Y."/>
            <person name="Sohng J.K."/>
        </authorList>
    </citation>
    <scope>NUCLEOTIDE SEQUENCE</scope>
    <source>
        <tissue evidence="23">Leaf</tissue>
    </source>
</reference>
<keyword evidence="13" id="KW-0472">Membrane</keyword>
<dbReference type="InterPro" id="IPR008271">
    <property type="entry name" value="Ser/Thr_kinase_AS"/>
</dbReference>
<dbReference type="GO" id="GO:0004674">
    <property type="term" value="F:protein serine/threonine kinase activity"/>
    <property type="evidence" value="ECO:0007669"/>
    <property type="project" value="UniProtKB-KW"/>
</dbReference>
<keyword evidence="8" id="KW-0677">Repeat</keyword>
<protein>
    <submittedName>
        <fullName evidence="23">Wall-associated receptor kinase 2-like</fullName>
    </submittedName>
</protein>
<dbReference type="PROSITE" id="PS01187">
    <property type="entry name" value="EGF_CA"/>
    <property type="match status" value="1"/>
</dbReference>
<keyword evidence="7 20" id="KW-0732">Signal</keyword>
<dbReference type="Gene3D" id="3.30.200.20">
    <property type="entry name" value="Phosphorylase Kinase, domain 1"/>
    <property type="match status" value="1"/>
</dbReference>
<evidence type="ECO:0000256" key="19">
    <source>
        <dbReference type="PROSITE-ProRule" id="PRU00076"/>
    </source>
</evidence>
<organism evidence="23 24">
    <name type="scientific">Senna tora</name>
    <dbReference type="NCBI Taxonomy" id="362788"/>
    <lineage>
        <taxon>Eukaryota</taxon>
        <taxon>Viridiplantae</taxon>
        <taxon>Streptophyta</taxon>
        <taxon>Embryophyta</taxon>
        <taxon>Tracheophyta</taxon>
        <taxon>Spermatophyta</taxon>
        <taxon>Magnoliopsida</taxon>
        <taxon>eudicotyledons</taxon>
        <taxon>Gunneridae</taxon>
        <taxon>Pentapetalae</taxon>
        <taxon>rosids</taxon>
        <taxon>fabids</taxon>
        <taxon>Fabales</taxon>
        <taxon>Fabaceae</taxon>
        <taxon>Caesalpinioideae</taxon>
        <taxon>Cassia clade</taxon>
        <taxon>Senna</taxon>
    </lineage>
</organism>
<dbReference type="OrthoDB" id="4062651at2759"/>
<dbReference type="SMART" id="SM00220">
    <property type="entry name" value="S_TKc"/>
    <property type="match status" value="1"/>
</dbReference>